<dbReference type="EMBL" id="JAUEPO010000007">
    <property type="protein sequence ID" value="KAK3317233.1"/>
    <property type="molecule type" value="Genomic_DNA"/>
</dbReference>
<proteinExistence type="predicted"/>
<comment type="caution">
    <text evidence="1">The sequence shown here is derived from an EMBL/GenBank/DDBJ whole genome shotgun (WGS) entry which is preliminary data.</text>
</comment>
<organism evidence="1 2">
    <name type="scientific">Cercophora scortea</name>
    <dbReference type="NCBI Taxonomy" id="314031"/>
    <lineage>
        <taxon>Eukaryota</taxon>
        <taxon>Fungi</taxon>
        <taxon>Dikarya</taxon>
        <taxon>Ascomycota</taxon>
        <taxon>Pezizomycotina</taxon>
        <taxon>Sordariomycetes</taxon>
        <taxon>Sordariomycetidae</taxon>
        <taxon>Sordariales</taxon>
        <taxon>Lasiosphaeriaceae</taxon>
        <taxon>Cercophora</taxon>
    </lineage>
</organism>
<reference evidence="1" key="1">
    <citation type="journal article" date="2023" name="Mol. Phylogenet. Evol.">
        <title>Genome-scale phylogeny and comparative genomics of the fungal order Sordariales.</title>
        <authorList>
            <person name="Hensen N."/>
            <person name="Bonometti L."/>
            <person name="Westerberg I."/>
            <person name="Brannstrom I.O."/>
            <person name="Guillou S."/>
            <person name="Cros-Aarteil S."/>
            <person name="Calhoun S."/>
            <person name="Haridas S."/>
            <person name="Kuo A."/>
            <person name="Mondo S."/>
            <person name="Pangilinan J."/>
            <person name="Riley R."/>
            <person name="LaButti K."/>
            <person name="Andreopoulos B."/>
            <person name="Lipzen A."/>
            <person name="Chen C."/>
            <person name="Yan M."/>
            <person name="Daum C."/>
            <person name="Ng V."/>
            <person name="Clum A."/>
            <person name="Steindorff A."/>
            <person name="Ohm R.A."/>
            <person name="Martin F."/>
            <person name="Silar P."/>
            <person name="Natvig D.O."/>
            <person name="Lalanne C."/>
            <person name="Gautier V."/>
            <person name="Ament-Velasquez S.L."/>
            <person name="Kruys A."/>
            <person name="Hutchinson M.I."/>
            <person name="Powell A.J."/>
            <person name="Barry K."/>
            <person name="Miller A.N."/>
            <person name="Grigoriev I.V."/>
            <person name="Debuchy R."/>
            <person name="Gladieux P."/>
            <person name="Hiltunen Thoren M."/>
            <person name="Johannesson H."/>
        </authorList>
    </citation>
    <scope>NUCLEOTIDE SEQUENCE</scope>
    <source>
        <strain evidence="1">SMH4131-1</strain>
    </source>
</reference>
<name>A0AAE0I272_9PEZI</name>
<evidence type="ECO:0000313" key="2">
    <source>
        <dbReference type="Proteomes" id="UP001286456"/>
    </source>
</evidence>
<sequence length="255" mass="27666">MARLQAQLSNRCHVPSLGTFIYTTGYAHQIVPLRDTPHYWHRLGPGTVRSAESIGGDRRGSWVARCGLQAAIERPPSIHASLVLSCLVWEAALPVRLRLVLFSLPRPPSGSGFLPQFLPPFGLRKVRIGTSPRVGGCLLPRSPVPWAAVAGFWGDGGGRISREGTPQASPEPRTHAPPKPCFLASKQFAHLGLASTIALPSFHIPSHPIPSPPQPFLLLFASLMLWLRSLPRSPRYPRSPCSLSLSFAFSSALST</sequence>
<keyword evidence="2" id="KW-1185">Reference proteome</keyword>
<evidence type="ECO:0000313" key="1">
    <source>
        <dbReference type="EMBL" id="KAK3317233.1"/>
    </source>
</evidence>
<protein>
    <submittedName>
        <fullName evidence="1">Uncharacterized protein</fullName>
    </submittedName>
</protein>
<dbReference type="AlphaFoldDB" id="A0AAE0I272"/>
<gene>
    <name evidence="1" type="ORF">B0T19DRAFT_287756</name>
</gene>
<reference evidence="1" key="2">
    <citation type="submission" date="2023-06" db="EMBL/GenBank/DDBJ databases">
        <authorList>
            <consortium name="Lawrence Berkeley National Laboratory"/>
            <person name="Haridas S."/>
            <person name="Hensen N."/>
            <person name="Bonometti L."/>
            <person name="Westerberg I."/>
            <person name="Brannstrom I.O."/>
            <person name="Guillou S."/>
            <person name="Cros-Aarteil S."/>
            <person name="Calhoun S."/>
            <person name="Kuo A."/>
            <person name="Mondo S."/>
            <person name="Pangilinan J."/>
            <person name="Riley R."/>
            <person name="Labutti K."/>
            <person name="Andreopoulos B."/>
            <person name="Lipzen A."/>
            <person name="Chen C."/>
            <person name="Yanf M."/>
            <person name="Daum C."/>
            <person name="Ng V."/>
            <person name="Clum A."/>
            <person name="Steindorff A."/>
            <person name="Ohm R."/>
            <person name="Martin F."/>
            <person name="Silar P."/>
            <person name="Natvig D."/>
            <person name="Lalanne C."/>
            <person name="Gautier V."/>
            <person name="Ament-Velasquez S.L."/>
            <person name="Kruys A."/>
            <person name="Hutchinson M.I."/>
            <person name="Powell A.J."/>
            <person name="Barry K."/>
            <person name="Miller A.N."/>
            <person name="Grigoriev I.V."/>
            <person name="Debuchy R."/>
            <person name="Gladieux P."/>
            <person name="Thoren M.H."/>
            <person name="Johannesson H."/>
        </authorList>
    </citation>
    <scope>NUCLEOTIDE SEQUENCE</scope>
    <source>
        <strain evidence="1">SMH4131-1</strain>
    </source>
</reference>
<dbReference type="Proteomes" id="UP001286456">
    <property type="component" value="Unassembled WGS sequence"/>
</dbReference>
<accession>A0AAE0I272</accession>